<feature type="transmembrane region" description="Helical" evidence="1">
    <location>
        <begin position="40"/>
        <end position="60"/>
    </location>
</feature>
<sequence>MTDAQRLILVRALHTAIYLVMASSVFIVLLAGITGVHGPWLWIAGALVGVECVVFIASGLKCPLTAVAARYGAGVSDTFLPERFTRHTFRIFTPLIVLGVLLVAARALWLGWR</sequence>
<keyword evidence="1" id="KW-0472">Membrane</keyword>
<dbReference type="Proteomes" id="UP001228905">
    <property type="component" value="Unassembled WGS sequence"/>
</dbReference>
<protein>
    <recommendedName>
        <fullName evidence="4">DUF2784 domain-containing protein</fullName>
    </recommendedName>
</protein>
<evidence type="ECO:0008006" key="4">
    <source>
        <dbReference type="Google" id="ProtNLM"/>
    </source>
</evidence>
<keyword evidence="1" id="KW-0812">Transmembrane</keyword>
<organism evidence="2 3">
    <name type="scientific">Caulobacter ginsengisoli</name>
    <dbReference type="NCBI Taxonomy" id="400775"/>
    <lineage>
        <taxon>Bacteria</taxon>
        <taxon>Pseudomonadati</taxon>
        <taxon>Pseudomonadota</taxon>
        <taxon>Alphaproteobacteria</taxon>
        <taxon>Caulobacterales</taxon>
        <taxon>Caulobacteraceae</taxon>
        <taxon>Caulobacter</taxon>
    </lineage>
</organism>
<feature type="transmembrane region" description="Helical" evidence="1">
    <location>
        <begin position="12"/>
        <end position="34"/>
    </location>
</feature>
<keyword evidence="1" id="KW-1133">Transmembrane helix</keyword>
<dbReference type="EMBL" id="JAUSVS010000001">
    <property type="protein sequence ID" value="MDQ0462694.1"/>
    <property type="molecule type" value="Genomic_DNA"/>
</dbReference>
<evidence type="ECO:0000313" key="3">
    <source>
        <dbReference type="Proteomes" id="UP001228905"/>
    </source>
</evidence>
<dbReference type="RefSeq" id="WP_307345372.1">
    <property type="nucleotide sequence ID" value="NZ_JAUSVS010000001.1"/>
</dbReference>
<accession>A0ABU0IL56</accession>
<reference evidence="2 3" key="1">
    <citation type="submission" date="2023-07" db="EMBL/GenBank/DDBJ databases">
        <title>Genomic Encyclopedia of Type Strains, Phase IV (KMG-IV): sequencing the most valuable type-strain genomes for metagenomic binning, comparative biology and taxonomic classification.</title>
        <authorList>
            <person name="Goeker M."/>
        </authorList>
    </citation>
    <scope>NUCLEOTIDE SEQUENCE [LARGE SCALE GENOMIC DNA]</scope>
    <source>
        <strain evidence="2 3">DSM 18695</strain>
    </source>
</reference>
<comment type="caution">
    <text evidence="2">The sequence shown here is derived from an EMBL/GenBank/DDBJ whole genome shotgun (WGS) entry which is preliminary data.</text>
</comment>
<keyword evidence="3" id="KW-1185">Reference proteome</keyword>
<proteinExistence type="predicted"/>
<gene>
    <name evidence="2" type="ORF">QO010_000442</name>
</gene>
<evidence type="ECO:0000313" key="2">
    <source>
        <dbReference type="EMBL" id="MDQ0462694.1"/>
    </source>
</evidence>
<feature type="transmembrane region" description="Helical" evidence="1">
    <location>
        <begin position="91"/>
        <end position="112"/>
    </location>
</feature>
<name>A0ABU0IL56_9CAUL</name>
<evidence type="ECO:0000256" key="1">
    <source>
        <dbReference type="SAM" id="Phobius"/>
    </source>
</evidence>